<dbReference type="Gene3D" id="4.10.640.10">
    <property type="entry name" value="Ribosomal protein S18"/>
    <property type="match status" value="1"/>
</dbReference>
<dbReference type="PANTHER" id="PTHR13479">
    <property type="entry name" value="30S RIBOSOMAL PROTEIN S18"/>
    <property type="match status" value="1"/>
</dbReference>
<keyword evidence="4" id="KW-0699">rRNA-binding</keyword>
<evidence type="ECO:0000256" key="5">
    <source>
        <dbReference type="RuleBase" id="RU003910"/>
    </source>
</evidence>
<dbReference type="GO" id="GO:0070181">
    <property type="term" value="F:small ribosomal subunit rRNA binding"/>
    <property type="evidence" value="ECO:0007669"/>
    <property type="project" value="TreeGrafter"/>
</dbReference>
<dbReference type="GO" id="GO:0022627">
    <property type="term" value="C:cytosolic small ribosomal subunit"/>
    <property type="evidence" value="ECO:0007669"/>
    <property type="project" value="TreeGrafter"/>
</dbReference>
<dbReference type="Proteomes" id="UP000176420">
    <property type="component" value="Unassembled WGS sequence"/>
</dbReference>
<keyword evidence="4" id="KW-0694">RNA-binding</keyword>
<dbReference type="AlphaFoldDB" id="A0A1G2BEY4"/>
<proteinExistence type="inferred from homology"/>
<evidence type="ECO:0000313" key="6">
    <source>
        <dbReference type="EMBL" id="OGY86767.1"/>
    </source>
</evidence>
<dbReference type="InterPro" id="IPR001648">
    <property type="entry name" value="Ribosomal_bS18"/>
</dbReference>
<organism evidence="6 7">
    <name type="scientific">Candidatus Kerfeldbacteria bacterium RIFOXYB2_FULL_38_14</name>
    <dbReference type="NCBI Taxonomy" id="1798547"/>
    <lineage>
        <taxon>Bacteria</taxon>
        <taxon>Candidatus Kerfeldiibacteriota</taxon>
    </lineage>
</organism>
<dbReference type="Pfam" id="PF01084">
    <property type="entry name" value="Ribosomal_S18"/>
    <property type="match status" value="1"/>
</dbReference>
<evidence type="ECO:0000256" key="4">
    <source>
        <dbReference type="HAMAP-Rule" id="MF_00270"/>
    </source>
</evidence>
<dbReference type="SUPFAM" id="SSF46911">
    <property type="entry name" value="Ribosomal protein S18"/>
    <property type="match status" value="1"/>
</dbReference>
<evidence type="ECO:0000256" key="2">
    <source>
        <dbReference type="ARBA" id="ARBA00022980"/>
    </source>
</evidence>
<gene>
    <name evidence="4" type="primary">rpsR</name>
    <name evidence="6" type="ORF">A2319_00930</name>
</gene>
<comment type="subunit">
    <text evidence="4">Part of the 30S ribosomal subunit. Forms a tight heterodimer with protein bS6.</text>
</comment>
<evidence type="ECO:0000256" key="1">
    <source>
        <dbReference type="ARBA" id="ARBA00005589"/>
    </source>
</evidence>
<keyword evidence="2 4" id="KW-0689">Ribosomal protein</keyword>
<name>A0A1G2BEY4_9BACT</name>
<reference evidence="6 7" key="1">
    <citation type="journal article" date="2016" name="Nat. Commun.">
        <title>Thousands of microbial genomes shed light on interconnected biogeochemical processes in an aquifer system.</title>
        <authorList>
            <person name="Anantharaman K."/>
            <person name="Brown C.T."/>
            <person name="Hug L.A."/>
            <person name="Sharon I."/>
            <person name="Castelle C.J."/>
            <person name="Probst A.J."/>
            <person name="Thomas B.C."/>
            <person name="Singh A."/>
            <person name="Wilkins M.J."/>
            <person name="Karaoz U."/>
            <person name="Brodie E.L."/>
            <person name="Williams K.H."/>
            <person name="Hubbard S.S."/>
            <person name="Banfield J.F."/>
        </authorList>
    </citation>
    <scope>NUCLEOTIDE SEQUENCE [LARGE SCALE GENOMIC DNA]</scope>
</reference>
<dbReference type="EMBL" id="MHKI01000016">
    <property type="protein sequence ID" value="OGY86767.1"/>
    <property type="molecule type" value="Genomic_DNA"/>
</dbReference>
<dbReference type="GO" id="GO:0006412">
    <property type="term" value="P:translation"/>
    <property type="evidence" value="ECO:0007669"/>
    <property type="project" value="UniProtKB-UniRule"/>
</dbReference>
<dbReference type="InterPro" id="IPR036870">
    <property type="entry name" value="Ribosomal_bS18_sf"/>
</dbReference>
<comment type="similarity">
    <text evidence="1 4 5">Belongs to the bacterial ribosomal protein bS18 family.</text>
</comment>
<evidence type="ECO:0000313" key="7">
    <source>
        <dbReference type="Proteomes" id="UP000176420"/>
    </source>
</evidence>
<sequence>MQKKNKFSRSGNRNNQPQRRKYCYFCSNNIAEIDYQDINVLQKFTSNYQKILPRSRMGSCARHQRQLQAAVKRARYMALIPYLNNQK</sequence>
<comment type="caution">
    <text evidence="6">The sequence shown here is derived from an EMBL/GenBank/DDBJ whole genome shotgun (WGS) entry which is preliminary data.</text>
</comment>
<protein>
    <recommendedName>
        <fullName evidence="4">Small ribosomal subunit protein bS18</fullName>
    </recommendedName>
</protein>
<dbReference type="HAMAP" id="MF_00270">
    <property type="entry name" value="Ribosomal_bS18"/>
    <property type="match status" value="1"/>
</dbReference>
<dbReference type="NCBIfam" id="TIGR00165">
    <property type="entry name" value="S18"/>
    <property type="match status" value="1"/>
</dbReference>
<dbReference type="PANTHER" id="PTHR13479:SF40">
    <property type="entry name" value="SMALL RIBOSOMAL SUBUNIT PROTEIN BS18M"/>
    <property type="match status" value="1"/>
</dbReference>
<dbReference type="PRINTS" id="PR00974">
    <property type="entry name" value="RIBOSOMALS18"/>
</dbReference>
<keyword evidence="3 4" id="KW-0687">Ribonucleoprotein</keyword>
<accession>A0A1G2BEY4</accession>
<comment type="function">
    <text evidence="4">Binds as a heterodimer with protein bS6 to the central domain of the 16S rRNA, where it helps stabilize the platform of the 30S subunit.</text>
</comment>
<evidence type="ECO:0000256" key="3">
    <source>
        <dbReference type="ARBA" id="ARBA00023274"/>
    </source>
</evidence>
<dbReference type="GO" id="GO:0003735">
    <property type="term" value="F:structural constituent of ribosome"/>
    <property type="evidence" value="ECO:0007669"/>
    <property type="project" value="InterPro"/>
</dbReference>